<dbReference type="KEGG" id="tmc:LMI_1390"/>
<dbReference type="GO" id="GO:0016740">
    <property type="term" value="F:transferase activity"/>
    <property type="evidence" value="ECO:0007669"/>
    <property type="project" value="UniProtKB-KW"/>
</dbReference>
<dbReference type="InterPro" id="IPR052373">
    <property type="entry name" value="Gamma-glu_amide_hydrolase"/>
</dbReference>
<dbReference type="PROSITE" id="PS51278">
    <property type="entry name" value="GATASE_TYPE_2"/>
    <property type="match status" value="1"/>
</dbReference>
<reference evidence="5" key="2">
    <citation type="submission" date="2014-09" db="EMBL/GenBank/DDBJ databases">
        <authorList>
            <person name="Gomez-Valero L."/>
        </authorList>
    </citation>
    <scope>NUCLEOTIDE SEQUENCE [LARGE SCALE GENOMIC DNA]</scope>
    <source>
        <strain evidence="5">ATCC33218</strain>
    </source>
</reference>
<evidence type="ECO:0000259" key="2">
    <source>
        <dbReference type="PROSITE" id="PS51278"/>
    </source>
</evidence>
<dbReference type="AlphaFoldDB" id="A0A098GFD8"/>
<evidence type="ECO:0000313" key="3">
    <source>
        <dbReference type="EMBL" id="CEG60697.1"/>
    </source>
</evidence>
<keyword evidence="1 3" id="KW-0315">Glutamine amidotransferase</keyword>
<dbReference type="RefSeq" id="WP_045099066.1">
    <property type="nucleotide sequence ID" value="NZ_CP020614.1"/>
</dbReference>
<dbReference type="CDD" id="cd01908">
    <property type="entry name" value="YafJ"/>
    <property type="match status" value="1"/>
</dbReference>
<keyword evidence="6" id="KW-1185">Reference proteome</keyword>
<evidence type="ECO:0000313" key="6">
    <source>
        <dbReference type="Proteomes" id="UP000182998"/>
    </source>
</evidence>
<dbReference type="Gene3D" id="3.60.20.10">
    <property type="entry name" value="Glutamine Phosphoribosylpyrophosphate, subunit 1, domain 1"/>
    <property type="match status" value="1"/>
</dbReference>
<dbReference type="SUPFAM" id="SSF56235">
    <property type="entry name" value="N-terminal nucleophile aminohydrolases (Ntn hydrolases)"/>
    <property type="match status" value="1"/>
</dbReference>
<dbReference type="HOGENOM" id="CLU_042555_0_1_6"/>
<evidence type="ECO:0000313" key="5">
    <source>
        <dbReference type="Proteomes" id="UP000032414"/>
    </source>
</evidence>
<dbReference type="PANTHER" id="PTHR43187:SF1">
    <property type="entry name" value="GLUTAMINE AMIDOTRANSFERASE DUG3-RELATED"/>
    <property type="match status" value="1"/>
</dbReference>
<dbReference type="PATRIC" id="fig|451.8.peg.1603"/>
<dbReference type="Proteomes" id="UP000182998">
    <property type="component" value="Unassembled WGS sequence"/>
</dbReference>
<evidence type="ECO:0000256" key="1">
    <source>
        <dbReference type="ARBA" id="ARBA00022962"/>
    </source>
</evidence>
<dbReference type="PANTHER" id="PTHR43187">
    <property type="entry name" value="GLUTAMINE AMIDOTRANSFERASE DUG3-RELATED"/>
    <property type="match status" value="1"/>
</dbReference>
<reference evidence="4 6" key="3">
    <citation type="submission" date="2016-10" db="EMBL/GenBank/DDBJ databases">
        <authorList>
            <person name="Varghese N."/>
            <person name="Submissions S."/>
        </authorList>
    </citation>
    <scope>NUCLEOTIDE SEQUENCE [LARGE SCALE GENOMIC DNA]</scope>
    <source>
        <strain evidence="4 6">ATCC 33218</strain>
    </source>
</reference>
<dbReference type="EMBL" id="LN614830">
    <property type="protein sequence ID" value="CEG60697.1"/>
    <property type="molecule type" value="Genomic_DNA"/>
</dbReference>
<sequence>MCRVLSYLGKPILIEELLYKPDNSFIKQSYHPIYMTHLLNLAGFGMAAWNIESHNPEFPFLYKTPYLPFYDENLRNLSSKIMPHCLLAHLRGVAYNDKQVISIQNVHPFSYPETNLILAHNGALYDFKLMRYDLLEYIDEQYKKEIKGTTDSEWIYYLLLSQLAKSQNDYETKEIISAVFETITILQFVRRKNKIRINSPVNLFITNGKFIAATRFVLDYGWFSSESRPTTHTAYHSLWYTYGESYGLYEKEYRMKGGDTKSSIIIASEPLTEDATTWLEVPEYTLIVARHMDEEIRITSQDINL</sequence>
<dbReference type="STRING" id="451.B6N58_08595"/>
<dbReference type="Pfam" id="PF13230">
    <property type="entry name" value="GATase_4"/>
    <property type="match status" value="1"/>
</dbReference>
<organism evidence="3 5">
    <name type="scientific">Legionella micdadei</name>
    <name type="common">Tatlockia micdadei</name>
    <dbReference type="NCBI Taxonomy" id="451"/>
    <lineage>
        <taxon>Bacteria</taxon>
        <taxon>Pseudomonadati</taxon>
        <taxon>Pseudomonadota</taxon>
        <taxon>Gammaproteobacteria</taxon>
        <taxon>Legionellales</taxon>
        <taxon>Legionellaceae</taxon>
        <taxon>Legionella</taxon>
    </lineage>
</organism>
<accession>A0A098GFD8</accession>
<keyword evidence="3" id="KW-0808">Transferase</keyword>
<dbReference type="GO" id="GO:0005524">
    <property type="term" value="F:ATP binding"/>
    <property type="evidence" value="ECO:0007669"/>
    <property type="project" value="UniProtKB-KW"/>
</dbReference>
<reference evidence="3" key="1">
    <citation type="submission" date="2014-09" db="EMBL/GenBank/DDBJ databases">
        <authorList>
            <person name="GOMEZ-VALERO Laura"/>
        </authorList>
    </citation>
    <scope>NUCLEOTIDE SEQUENCE</scope>
    <source>
        <strain evidence="3">ATCC33218</strain>
    </source>
</reference>
<keyword evidence="4" id="KW-0067">ATP-binding</keyword>
<keyword evidence="4" id="KW-0547">Nucleotide-binding</keyword>
<protein>
    <submittedName>
        <fullName evidence="3">Glutamine amidotransferase</fullName>
    </submittedName>
</protein>
<dbReference type="InterPro" id="IPR029055">
    <property type="entry name" value="Ntn_hydrolases_N"/>
</dbReference>
<dbReference type="InterPro" id="IPR026869">
    <property type="entry name" value="EgtC-like"/>
</dbReference>
<dbReference type="InterPro" id="IPR017932">
    <property type="entry name" value="GATase_2_dom"/>
</dbReference>
<name>A0A098GFD8_LEGMI</name>
<proteinExistence type="predicted"/>
<gene>
    <name evidence="3" type="ORF">LMI_1390</name>
    <name evidence="4" type="ORF">SAMN02982997_00277</name>
</gene>
<evidence type="ECO:0000313" key="4">
    <source>
        <dbReference type="EMBL" id="SCX85811.1"/>
    </source>
</evidence>
<dbReference type="EMBL" id="FMVN01000001">
    <property type="protein sequence ID" value="SCX85811.1"/>
    <property type="molecule type" value="Genomic_DNA"/>
</dbReference>
<dbReference type="OrthoDB" id="9804310at2"/>
<feature type="domain" description="Glutamine amidotransferase type-2" evidence="2">
    <location>
        <begin position="2"/>
        <end position="305"/>
    </location>
</feature>
<dbReference type="Proteomes" id="UP000032414">
    <property type="component" value="Chromosome I"/>
</dbReference>